<dbReference type="PATRIC" id="fig|889378.3.peg.2420"/>
<evidence type="ECO:0000256" key="2">
    <source>
        <dbReference type="ARBA" id="ARBA00006099"/>
    </source>
</evidence>
<dbReference type="Pfam" id="PF13531">
    <property type="entry name" value="SBP_bac_11"/>
    <property type="match status" value="1"/>
</dbReference>
<dbReference type="RefSeq" id="WP_014456457.1">
    <property type="nucleotide sequence ID" value="NC_017098.1"/>
</dbReference>
<sequence>MSKGVRIALIVLTAGVLSACGGDDRAADTDHELLHVSYDIAREIFRNINDAFIPYYEEQTGLRVSVEQSHAGSSRQARAVAAGLEADVVSMNQFLDIQLLHDATVDQPGGPIIPADWYTRYPNNSSPYSSTMAFVVRTGNPKEIHDWDDLIREDVQIVAPNYKTTGNGRFSYLTAWAFGLERYADWRAEEEGRDPEELSTAEREEAAAQFVQQILANTRVLAPGGRAATTAFVENNQGDVLLTFESEVNLIVQDLGPDRFEVVVPSYGIDAVMYVVAVDAYAKEKGNLQVARDYWDFIYTERGQEIVAESYYRPYNQEVAARYADLLPELDLFDVEDVFGGWAQANQDHFVDGGSFDRLMQGLGRN</sequence>
<dbReference type="EMBL" id="CP003282">
    <property type="protein sequence ID" value="AFG38475.1"/>
    <property type="molecule type" value="Genomic_DNA"/>
</dbReference>
<organism evidence="6 7">
    <name type="scientific">Spirochaeta africana (strain ATCC 700263 / DSM 8902 / Z-7692)</name>
    <dbReference type="NCBI Taxonomy" id="889378"/>
    <lineage>
        <taxon>Bacteria</taxon>
        <taxon>Pseudomonadati</taxon>
        <taxon>Spirochaetota</taxon>
        <taxon>Spirochaetia</taxon>
        <taxon>Spirochaetales</taxon>
        <taxon>Spirochaetaceae</taxon>
        <taxon>Spirochaeta</taxon>
    </lineage>
</organism>
<dbReference type="STRING" id="889378.Spiaf_2444"/>
<keyword evidence="4" id="KW-0732">Signal</keyword>
<dbReference type="KEGG" id="sfc:Spiaf_2444"/>
<dbReference type="AlphaFoldDB" id="H9ULT2"/>
<dbReference type="NCBIfam" id="TIGR00971">
    <property type="entry name" value="3a0106s03"/>
    <property type="match status" value="1"/>
</dbReference>
<dbReference type="PANTHER" id="PTHR30368">
    <property type="entry name" value="SULFATE-BINDING PROTEIN"/>
    <property type="match status" value="1"/>
</dbReference>
<dbReference type="eggNOG" id="COG1613">
    <property type="taxonomic scope" value="Bacteria"/>
</dbReference>
<keyword evidence="5" id="KW-0574">Periplasm</keyword>
<dbReference type="OrthoDB" id="9802127at2"/>
<accession>H9ULT2</accession>
<gene>
    <name evidence="6" type="ordered locus">Spiaf_2444</name>
</gene>
<reference evidence="7" key="1">
    <citation type="journal article" date="2013" name="Stand. Genomic Sci.">
        <title>Complete genome sequence of the halophilic bacterium Spirochaeta africana type strain (Z-7692(T)) from the alkaline Lake Magadi in the East African Rift.</title>
        <authorList>
            <person name="Liolos K."/>
            <person name="Abt B."/>
            <person name="Scheuner C."/>
            <person name="Teshima H."/>
            <person name="Held B."/>
            <person name="Lapidus A."/>
            <person name="Nolan M."/>
            <person name="Lucas S."/>
            <person name="Deshpande S."/>
            <person name="Cheng J.F."/>
            <person name="Tapia R."/>
            <person name="Goodwin L.A."/>
            <person name="Pitluck S."/>
            <person name="Pagani I."/>
            <person name="Ivanova N."/>
            <person name="Mavromatis K."/>
            <person name="Mikhailova N."/>
            <person name="Huntemann M."/>
            <person name="Pati A."/>
            <person name="Chen A."/>
            <person name="Palaniappan K."/>
            <person name="Land M."/>
            <person name="Rohde M."/>
            <person name="Tindall B.J."/>
            <person name="Detter J.C."/>
            <person name="Goker M."/>
            <person name="Bristow J."/>
            <person name="Eisen J.A."/>
            <person name="Markowitz V."/>
            <person name="Hugenholtz P."/>
            <person name="Woyke T."/>
            <person name="Klenk H.P."/>
            <person name="Kyrpides N.C."/>
        </authorList>
    </citation>
    <scope>NUCLEOTIDE SEQUENCE</scope>
    <source>
        <strain evidence="7">ATCC 700263 / DSM 8902 / Z-7692</strain>
    </source>
</reference>
<evidence type="ECO:0000256" key="4">
    <source>
        <dbReference type="ARBA" id="ARBA00022729"/>
    </source>
</evidence>
<dbReference type="NCBIfam" id="NF008022">
    <property type="entry name" value="PRK10752.1"/>
    <property type="match status" value="1"/>
</dbReference>
<dbReference type="GO" id="GO:0140104">
    <property type="term" value="F:molecular carrier activity"/>
    <property type="evidence" value="ECO:0007669"/>
    <property type="project" value="InterPro"/>
</dbReference>
<dbReference type="Proteomes" id="UP000007383">
    <property type="component" value="Chromosome"/>
</dbReference>
<dbReference type="PANTHER" id="PTHR30368:SF1">
    <property type="entry name" value="THIOSULFATE-BINDING PROTEIN"/>
    <property type="match status" value="1"/>
</dbReference>
<dbReference type="NCBIfam" id="NF008106">
    <property type="entry name" value="PRK10852.1"/>
    <property type="match status" value="1"/>
</dbReference>
<evidence type="ECO:0000256" key="5">
    <source>
        <dbReference type="ARBA" id="ARBA00022764"/>
    </source>
</evidence>
<proteinExistence type="inferred from homology"/>
<protein>
    <submittedName>
        <fullName evidence="6">Sulfate/thiosulfate-binding protein</fullName>
    </submittedName>
</protein>
<evidence type="ECO:0000256" key="1">
    <source>
        <dbReference type="ARBA" id="ARBA00004418"/>
    </source>
</evidence>
<evidence type="ECO:0000313" key="6">
    <source>
        <dbReference type="EMBL" id="AFG38475.1"/>
    </source>
</evidence>
<comment type="subcellular location">
    <subcellularLocation>
        <location evidence="1">Periplasm</location>
    </subcellularLocation>
</comment>
<evidence type="ECO:0000256" key="3">
    <source>
        <dbReference type="ARBA" id="ARBA00022448"/>
    </source>
</evidence>
<comment type="similarity">
    <text evidence="2">Belongs to the prokaryotic sulfate-binding protein family.</text>
</comment>
<dbReference type="HOGENOM" id="CLU_055615_0_1_12"/>
<dbReference type="Gene3D" id="3.40.190.10">
    <property type="entry name" value="Periplasmic binding protein-like II"/>
    <property type="match status" value="2"/>
</dbReference>
<name>H9ULT2_SPIAZ</name>
<dbReference type="GO" id="GO:0042597">
    <property type="term" value="C:periplasmic space"/>
    <property type="evidence" value="ECO:0007669"/>
    <property type="project" value="UniProtKB-SubCell"/>
</dbReference>
<keyword evidence="7" id="KW-1185">Reference proteome</keyword>
<dbReference type="SUPFAM" id="SSF53850">
    <property type="entry name" value="Periplasmic binding protein-like II"/>
    <property type="match status" value="1"/>
</dbReference>
<dbReference type="PROSITE" id="PS51257">
    <property type="entry name" value="PROKAR_LIPOPROTEIN"/>
    <property type="match status" value="1"/>
</dbReference>
<evidence type="ECO:0000313" key="7">
    <source>
        <dbReference type="Proteomes" id="UP000007383"/>
    </source>
</evidence>
<dbReference type="InterPro" id="IPR005669">
    <property type="entry name" value="Thiosulph/SO4-bd"/>
</dbReference>
<keyword evidence="3" id="KW-0813">Transport</keyword>
<dbReference type="GO" id="GO:1902358">
    <property type="term" value="P:sulfate transmembrane transport"/>
    <property type="evidence" value="ECO:0007669"/>
    <property type="project" value="InterPro"/>
</dbReference>